<reference evidence="2" key="1">
    <citation type="submission" date="2022-02" db="EMBL/GenBank/DDBJ databases">
        <title>Corynebacterium sp. from urogenital microbiome.</title>
        <authorList>
            <person name="Cappelli E.A."/>
            <person name="Ribeiro T.G."/>
            <person name="Peixe L."/>
        </authorList>
    </citation>
    <scope>NUCLEOTIDE SEQUENCE</scope>
    <source>
        <strain evidence="2">C8Ua_172</strain>
    </source>
</reference>
<feature type="compositionally biased region" description="Low complexity" evidence="1">
    <location>
        <begin position="65"/>
        <end position="77"/>
    </location>
</feature>
<dbReference type="Proteomes" id="UP001146468">
    <property type="component" value="Unassembled WGS sequence"/>
</dbReference>
<feature type="compositionally biased region" description="Basic and acidic residues" evidence="1">
    <location>
        <begin position="198"/>
        <end position="223"/>
    </location>
</feature>
<dbReference type="AlphaFoldDB" id="A0A9X3RIM5"/>
<sequence>MELTGRRFAAFMAIGLGLAVVLGLVVWKLPDTGVSMASDKSDYAGQPVAPADASKDKTTPESTEKTTSVTTQNVATTKDASPQWNTGSRRDPLAPRNAKLSGTAGQATREQEADMYRPSNVAPQVQAQPRFEEDSSSETSRRSSSPSVIATTPSEPTPDTTKPTDPTKPTEPTDKPIPAEEQSGEDSMEIPLPGADSPSDKDDHKDADAGKPAAEETKPRPEDPFSASTRESQAPSLASDNS</sequence>
<feature type="compositionally biased region" description="Basic and acidic residues" evidence="1">
    <location>
        <begin position="53"/>
        <end position="64"/>
    </location>
</feature>
<proteinExistence type="predicted"/>
<name>A0A9X3RIM5_9CORY</name>
<feature type="compositionally biased region" description="Polar residues" evidence="1">
    <location>
        <begin position="226"/>
        <end position="242"/>
    </location>
</feature>
<protein>
    <submittedName>
        <fullName evidence="2">Uncharacterized protein</fullName>
    </submittedName>
</protein>
<feature type="region of interest" description="Disordered" evidence="1">
    <location>
        <begin position="37"/>
        <end position="242"/>
    </location>
</feature>
<evidence type="ECO:0000313" key="2">
    <source>
        <dbReference type="EMBL" id="MCZ9293569.1"/>
    </source>
</evidence>
<feature type="compositionally biased region" description="Polar residues" evidence="1">
    <location>
        <begin position="78"/>
        <end position="87"/>
    </location>
</feature>
<feature type="compositionally biased region" description="Low complexity" evidence="1">
    <location>
        <begin position="142"/>
        <end position="164"/>
    </location>
</feature>
<organism evidence="2 3">
    <name type="scientific">Corynebacterium meitnerae</name>
    <dbReference type="NCBI Taxonomy" id="2913498"/>
    <lineage>
        <taxon>Bacteria</taxon>
        <taxon>Bacillati</taxon>
        <taxon>Actinomycetota</taxon>
        <taxon>Actinomycetes</taxon>
        <taxon>Mycobacteriales</taxon>
        <taxon>Corynebacteriaceae</taxon>
        <taxon>Corynebacterium</taxon>
    </lineage>
</organism>
<accession>A0A9X3RIM5</accession>
<dbReference type="RefSeq" id="WP_269965027.1">
    <property type="nucleotide sequence ID" value="NZ_JAKMUS010000004.1"/>
</dbReference>
<gene>
    <name evidence="2" type="ORF">L8U60_03585</name>
</gene>
<dbReference type="EMBL" id="JAKMUS010000004">
    <property type="protein sequence ID" value="MCZ9293569.1"/>
    <property type="molecule type" value="Genomic_DNA"/>
</dbReference>
<evidence type="ECO:0000256" key="1">
    <source>
        <dbReference type="SAM" id="MobiDB-lite"/>
    </source>
</evidence>
<evidence type="ECO:0000313" key="3">
    <source>
        <dbReference type="Proteomes" id="UP001146468"/>
    </source>
</evidence>
<keyword evidence="3" id="KW-1185">Reference proteome</keyword>
<comment type="caution">
    <text evidence="2">The sequence shown here is derived from an EMBL/GenBank/DDBJ whole genome shotgun (WGS) entry which is preliminary data.</text>
</comment>